<dbReference type="NCBIfam" id="TIGR03197">
    <property type="entry name" value="MnmC_Cterm"/>
    <property type="match status" value="1"/>
</dbReference>
<comment type="similarity">
    <text evidence="10">In the C-terminal section; belongs to the DAO family.</text>
</comment>
<dbReference type="NCBIfam" id="NF002484">
    <property type="entry name" value="PRK01747.1-5"/>
    <property type="match status" value="1"/>
</dbReference>
<feature type="domain" description="FAD dependent oxidoreductase" evidence="11">
    <location>
        <begin position="267"/>
        <end position="634"/>
    </location>
</feature>
<dbReference type="GO" id="GO:0050660">
    <property type="term" value="F:flavin adenine dinucleotide binding"/>
    <property type="evidence" value="ECO:0007669"/>
    <property type="project" value="UniProtKB-UniRule"/>
</dbReference>
<dbReference type="GO" id="GO:0032259">
    <property type="term" value="P:methylation"/>
    <property type="evidence" value="ECO:0007669"/>
    <property type="project" value="UniProtKB-KW"/>
</dbReference>
<comment type="similarity">
    <text evidence="10">In the N-terminal section; belongs to the methyltransferase superfamily. tRNA (mnm(5)s(2)U34)-methyltransferase family.</text>
</comment>
<dbReference type="GO" id="GO:0004808">
    <property type="term" value="F:tRNA (5-methylaminomethyl-2-thiouridylate)(34)-methyltransferase activity"/>
    <property type="evidence" value="ECO:0007669"/>
    <property type="project" value="UniProtKB-EC"/>
</dbReference>
<keyword evidence="4 10" id="KW-0808">Transferase</keyword>
<name>A0A1T4U7R9_9GAMM</name>
<keyword evidence="5 10" id="KW-0949">S-adenosyl-L-methionine</keyword>
<protein>
    <recommendedName>
        <fullName evidence="10">tRNA 5-methylaminomethyl-2-thiouridine biosynthesis bifunctional protein MnmC</fullName>
        <shortName evidence="10">tRNA mnm(5)s(2)U biosynthesis bifunctional protein</shortName>
    </recommendedName>
    <domain>
        <recommendedName>
            <fullName evidence="10">tRNA (mnm(5)s(2)U34)-methyltransferase</fullName>
            <ecNumber evidence="10">2.1.1.61</ecNumber>
        </recommendedName>
    </domain>
    <domain>
        <recommendedName>
            <fullName evidence="10">FAD-dependent cmnm(5)s(2)U34 oxidoreductase</fullName>
            <ecNumber evidence="10">1.5.-.-</ecNumber>
        </recommendedName>
    </domain>
</protein>
<evidence type="ECO:0000259" key="11">
    <source>
        <dbReference type="Pfam" id="PF01266"/>
    </source>
</evidence>
<dbReference type="InterPro" id="IPR029063">
    <property type="entry name" value="SAM-dependent_MTases_sf"/>
</dbReference>
<dbReference type="GO" id="GO:0016645">
    <property type="term" value="F:oxidoreductase activity, acting on the CH-NH group of donors"/>
    <property type="evidence" value="ECO:0007669"/>
    <property type="project" value="InterPro"/>
</dbReference>
<feature type="region of interest" description="FAD-dependent cmnm(5)s(2)U34 oxidoreductase" evidence="10">
    <location>
        <begin position="271"/>
        <end position="667"/>
    </location>
</feature>
<dbReference type="HAMAP" id="MF_01102">
    <property type="entry name" value="MnmC"/>
    <property type="match status" value="1"/>
</dbReference>
<dbReference type="InterPro" id="IPR017610">
    <property type="entry name" value="tRNA_S-uridine_synth_MnmC_C"/>
</dbReference>
<dbReference type="GO" id="GO:0005737">
    <property type="term" value="C:cytoplasm"/>
    <property type="evidence" value="ECO:0007669"/>
    <property type="project" value="UniProtKB-SubCell"/>
</dbReference>
<keyword evidence="6 10" id="KW-0819">tRNA processing</keyword>
<evidence type="ECO:0000256" key="1">
    <source>
        <dbReference type="ARBA" id="ARBA00022490"/>
    </source>
</evidence>
<dbReference type="SUPFAM" id="SSF51905">
    <property type="entry name" value="FAD/NAD(P)-binding domain"/>
    <property type="match status" value="1"/>
</dbReference>
<evidence type="ECO:0000256" key="9">
    <source>
        <dbReference type="ARBA" id="ARBA00023268"/>
    </source>
</evidence>
<comment type="function">
    <text evidence="10">Catalyzes the last two steps in the biosynthesis of 5-methylaminomethyl-2-thiouridine (mnm(5)s(2)U) at the wobble position (U34) in tRNA. Catalyzes the FAD-dependent demodification of cmnm(5)s(2)U34 to nm(5)s(2)U34, followed by the transfer of a methyl group from S-adenosyl-L-methionine to nm(5)s(2)U34, to form mnm(5)s(2)U34.</text>
</comment>
<keyword evidence="1 10" id="KW-0963">Cytoplasm</keyword>
<dbReference type="InterPro" id="IPR023032">
    <property type="entry name" value="tRNA_MAMT_biosynth_bifunc_MnmC"/>
</dbReference>
<dbReference type="NCBIfam" id="NF002481">
    <property type="entry name" value="PRK01747.1-2"/>
    <property type="match status" value="1"/>
</dbReference>
<dbReference type="PANTHER" id="PTHR13847:SF283">
    <property type="entry name" value="TRNA 5-METHYLAMINOMETHYL-2-THIOURIDINE BIOSYNTHESIS BIFUNCTIONAL PROTEIN MNMC"/>
    <property type="match status" value="1"/>
</dbReference>
<evidence type="ECO:0000256" key="5">
    <source>
        <dbReference type="ARBA" id="ARBA00022691"/>
    </source>
</evidence>
<feature type="domain" description="MnmC-like methyltransferase" evidence="12">
    <location>
        <begin position="118"/>
        <end position="243"/>
    </location>
</feature>
<keyword evidence="9 10" id="KW-0511">Multifunctional enzyme</keyword>
<evidence type="ECO:0000313" key="13">
    <source>
        <dbReference type="EMBL" id="SKA48717.1"/>
    </source>
</evidence>
<evidence type="ECO:0000256" key="8">
    <source>
        <dbReference type="ARBA" id="ARBA00023002"/>
    </source>
</evidence>
<dbReference type="Pfam" id="PF01266">
    <property type="entry name" value="DAO"/>
    <property type="match status" value="1"/>
</dbReference>
<keyword evidence="7 10" id="KW-0274">FAD</keyword>
<dbReference type="Proteomes" id="UP000190162">
    <property type="component" value="Unassembled WGS sequence"/>
</dbReference>
<accession>A0A1T4U7R9</accession>
<keyword evidence="3 10" id="KW-0285">Flavoprotein</keyword>
<comment type="subcellular location">
    <subcellularLocation>
        <location evidence="10">Cytoplasm</location>
    </subcellularLocation>
</comment>
<dbReference type="Pfam" id="PF05430">
    <property type="entry name" value="Methyltransf_30"/>
    <property type="match status" value="1"/>
</dbReference>
<dbReference type="NCBIfam" id="NF033855">
    <property type="entry name" value="tRNA_MNMC2"/>
    <property type="match status" value="1"/>
</dbReference>
<dbReference type="GO" id="GO:0002098">
    <property type="term" value="P:tRNA wobble uridine modification"/>
    <property type="evidence" value="ECO:0007669"/>
    <property type="project" value="TreeGrafter"/>
</dbReference>
<keyword evidence="14" id="KW-1185">Reference proteome</keyword>
<evidence type="ECO:0000256" key="6">
    <source>
        <dbReference type="ARBA" id="ARBA00022694"/>
    </source>
</evidence>
<gene>
    <name evidence="10" type="primary">mnmC</name>
    <name evidence="13" type="ORF">SAMN02745132_00964</name>
</gene>
<dbReference type="FunFam" id="3.40.50.150:FF:000107">
    <property type="entry name" value="tRNA 5-methylaminomethyl-2-thiouridine biosynthesis bifunctional protein MnmC"/>
    <property type="match status" value="1"/>
</dbReference>
<organism evidence="13 14">
    <name type="scientific">Enterovibrio nigricans DSM 22720</name>
    <dbReference type="NCBI Taxonomy" id="1121868"/>
    <lineage>
        <taxon>Bacteria</taxon>
        <taxon>Pseudomonadati</taxon>
        <taxon>Pseudomonadota</taxon>
        <taxon>Gammaproteobacteria</taxon>
        <taxon>Vibrionales</taxon>
        <taxon>Vibrionaceae</taxon>
        <taxon>Enterovibrio</taxon>
    </lineage>
</organism>
<sequence length="667" mass="74258">MTTPRIEHAQIHWNDVGTPVSDNFDDVYFSNANGLEETRYVFLAQNQLPARWQNFERDRFVIAETGFGTGLNFLAVWQWFVAFRAENPEAKTRHLHFISFEKFPVTASDLEKAHAAWPELAEFAAEFRKHYPAAVSGCHRIILAEGMITLDLWFGDIKDSMPQVWSSDDGIVDCWFLDGFAPSKNPEMWSQELFDGMARLARKNGTVATFTAAGFVRRGLIDAGFDMKKAKGFGTKRDMIVGTITERNQPLQQAPWYKRKASENADDIAIVGGGVASATLALSLVRRGKHVSLYCEHDKPGLGASGNRQGAVYPLLNGSNDALSRFFAPAFIFSRQFVEQAAEHIDFDHDWCGVTQLGWDDKSADKLAKMLTGGFPDDVIQGLTAAQIAERTNIETSHGGVSYPMGGWLCPQQLTQGLIALAEKTGLLTCHYNTEIKTIERSDDSWLLRSDNHAFEHTTVVIANGHKFTTFEQTENIPAYAVRGQVSHINTTSTLKALKTVLCYDGYLTPINPKNNTHCIGATYSRNDVSFDFRMDDQVENRQRLIDCIPGDWPKEIDTDHGAGRVGIRCASRDHLPYAGDVCVYDELTTVYADLKHNQENAEDIPVYPNMYSLLALGSRGLTSAPILGELMASQICGDPLPLPVDVLNALHPGRMWVRKLLKGKTL</sequence>
<comment type="cofactor">
    <cofactor evidence="10">
        <name>FAD</name>
        <dbReference type="ChEBI" id="CHEBI:57692"/>
    </cofactor>
</comment>
<dbReference type="EMBL" id="FUXU01000007">
    <property type="protein sequence ID" value="SKA48717.1"/>
    <property type="molecule type" value="Genomic_DNA"/>
</dbReference>
<evidence type="ECO:0000256" key="2">
    <source>
        <dbReference type="ARBA" id="ARBA00022603"/>
    </source>
</evidence>
<dbReference type="OrthoDB" id="9786494at2"/>
<dbReference type="InterPro" id="IPR047785">
    <property type="entry name" value="tRNA_MNMC2"/>
</dbReference>
<keyword evidence="2 10" id="KW-0489">Methyltransferase</keyword>
<evidence type="ECO:0000256" key="7">
    <source>
        <dbReference type="ARBA" id="ARBA00022827"/>
    </source>
</evidence>
<dbReference type="InterPro" id="IPR008471">
    <property type="entry name" value="MnmC-like_methylTransf"/>
</dbReference>
<feature type="region of interest" description="tRNA (mnm(5)s(2)U34)-methyltransferase" evidence="10">
    <location>
        <begin position="1"/>
        <end position="245"/>
    </location>
</feature>
<reference evidence="14" key="1">
    <citation type="submission" date="2017-02" db="EMBL/GenBank/DDBJ databases">
        <authorList>
            <person name="Varghese N."/>
            <person name="Submissions S."/>
        </authorList>
    </citation>
    <scope>NUCLEOTIDE SEQUENCE [LARGE SCALE GENOMIC DNA]</scope>
    <source>
        <strain evidence="14">DSM 22720</strain>
    </source>
</reference>
<keyword evidence="8 10" id="KW-0560">Oxidoreductase</keyword>
<dbReference type="AlphaFoldDB" id="A0A1T4U7R9"/>
<dbReference type="Gene3D" id="3.50.50.60">
    <property type="entry name" value="FAD/NAD(P)-binding domain"/>
    <property type="match status" value="1"/>
</dbReference>
<dbReference type="InterPro" id="IPR036188">
    <property type="entry name" value="FAD/NAD-bd_sf"/>
</dbReference>
<evidence type="ECO:0000256" key="10">
    <source>
        <dbReference type="HAMAP-Rule" id="MF_01102"/>
    </source>
</evidence>
<evidence type="ECO:0000256" key="3">
    <source>
        <dbReference type="ARBA" id="ARBA00022630"/>
    </source>
</evidence>
<dbReference type="InterPro" id="IPR006076">
    <property type="entry name" value="FAD-dep_OxRdtase"/>
</dbReference>
<comment type="catalytic activity">
    <reaction evidence="10">
        <text>5-aminomethyl-2-thiouridine(34) in tRNA + S-adenosyl-L-methionine = 5-methylaminomethyl-2-thiouridine(34) in tRNA + S-adenosyl-L-homocysteine + H(+)</text>
        <dbReference type="Rhea" id="RHEA:19569"/>
        <dbReference type="Rhea" id="RHEA-COMP:10195"/>
        <dbReference type="Rhea" id="RHEA-COMP:10197"/>
        <dbReference type="ChEBI" id="CHEBI:15378"/>
        <dbReference type="ChEBI" id="CHEBI:57856"/>
        <dbReference type="ChEBI" id="CHEBI:59789"/>
        <dbReference type="ChEBI" id="CHEBI:74454"/>
        <dbReference type="ChEBI" id="CHEBI:74455"/>
        <dbReference type="EC" id="2.1.1.61"/>
    </reaction>
</comment>
<evidence type="ECO:0000256" key="4">
    <source>
        <dbReference type="ARBA" id="ARBA00022679"/>
    </source>
</evidence>
<proteinExistence type="inferred from homology"/>
<dbReference type="PANTHER" id="PTHR13847">
    <property type="entry name" value="SARCOSINE DEHYDROGENASE-RELATED"/>
    <property type="match status" value="1"/>
</dbReference>
<dbReference type="EC" id="1.5.-.-" evidence="10"/>
<evidence type="ECO:0000313" key="14">
    <source>
        <dbReference type="Proteomes" id="UP000190162"/>
    </source>
</evidence>
<evidence type="ECO:0000259" key="12">
    <source>
        <dbReference type="Pfam" id="PF05430"/>
    </source>
</evidence>
<dbReference type="RefSeq" id="WP_078751426.1">
    <property type="nucleotide sequence ID" value="NZ_FUXU01000007.1"/>
</dbReference>
<dbReference type="Gene3D" id="3.30.9.10">
    <property type="entry name" value="D-Amino Acid Oxidase, subunit A, domain 2"/>
    <property type="match status" value="1"/>
</dbReference>
<dbReference type="EC" id="2.1.1.61" evidence="10"/>
<dbReference type="Gene3D" id="3.40.50.150">
    <property type="entry name" value="Vaccinia Virus protein VP39"/>
    <property type="match status" value="1"/>
</dbReference>